<evidence type="ECO:0000313" key="3">
    <source>
        <dbReference type="Proteomes" id="UP000017184"/>
    </source>
</evidence>
<evidence type="ECO:0000256" key="1">
    <source>
        <dbReference type="SAM" id="MobiDB-lite"/>
    </source>
</evidence>
<accession>U5N9G9</accession>
<name>U5N9G9_9BURK</name>
<gene>
    <name evidence="2" type="ORF">Cenrod_1880</name>
</gene>
<dbReference type="KEGG" id="cbx:Cenrod_1880"/>
<protein>
    <submittedName>
        <fullName evidence="2">Uncharacterized protein</fullName>
    </submittedName>
</protein>
<organism evidence="2 3">
    <name type="scientific">Candidatus Symbiobacter mobilis CR</name>
    <dbReference type="NCBI Taxonomy" id="946483"/>
    <lineage>
        <taxon>Bacteria</taxon>
        <taxon>Pseudomonadati</taxon>
        <taxon>Pseudomonadota</taxon>
        <taxon>Betaproteobacteria</taxon>
        <taxon>Burkholderiales</taxon>
        <taxon>Comamonadaceae</taxon>
    </lineage>
</organism>
<dbReference type="HOGENOM" id="CLU_2068858_0_0_4"/>
<dbReference type="Proteomes" id="UP000017184">
    <property type="component" value="Chromosome"/>
</dbReference>
<feature type="compositionally biased region" description="Polar residues" evidence="1">
    <location>
        <begin position="27"/>
        <end position="40"/>
    </location>
</feature>
<reference evidence="2 3" key="1">
    <citation type="journal article" date="2013" name="Genome Biol.">
        <title>Genomic analysis reveals key aspects of prokaryotic symbiosis in the phototrophic consortium "Chlorochromatium aggregatum".</title>
        <authorList>
            <person name="Liu Z."/>
            <person name="Muller J."/>
            <person name="Li T."/>
            <person name="Alvey R.M."/>
            <person name="Vogl K."/>
            <person name="Frigaard N.U."/>
            <person name="Rockwell N.C."/>
            <person name="Boyd E.S."/>
            <person name="Tomsho L.P."/>
            <person name="Schuster S.C."/>
            <person name="Henke P."/>
            <person name="Rohde M."/>
            <person name="Overmann J."/>
            <person name="Bryant D.A."/>
        </authorList>
    </citation>
    <scope>NUCLEOTIDE SEQUENCE [LARGE SCALE GENOMIC DNA]</scope>
    <source>
        <strain evidence="2">CR</strain>
    </source>
</reference>
<evidence type="ECO:0000313" key="2">
    <source>
        <dbReference type="EMBL" id="AGX87960.1"/>
    </source>
</evidence>
<keyword evidence="3" id="KW-1185">Reference proteome</keyword>
<dbReference type="EMBL" id="CP004885">
    <property type="protein sequence ID" value="AGX87960.1"/>
    <property type="molecule type" value="Genomic_DNA"/>
</dbReference>
<sequence length="118" mass="12511">METFYRQPVNVSSFRSPGCMPTPPEASPNQLDSSGATHTASARLPTEIGSKEISSRPQSVLGQVEQDDRQSSKHRHLACAAGRVPQAAPAPQPNAPEIEQCLIGSGGAGTAWTDSWKN</sequence>
<feature type="region of interest" description="Disordered" evidence="1">
    <location>
        <begin position="1"/>
        <end position="118"/>
    </location>
</feature>
<proteinExistence type="predicted"/>
<dbReference type="AlphaFoldDB" id="U5N9G9"/>
<feature type="compositionally biased region" description="Low complexity" evidence="1">
    <location>
        <begin position="78"/>
        <end position="87"/>
    </location>
</feature>